<feature type="transmembrane region" description="Helical" evidence="8">
    <location>
        <begin position="904"/>
        <end position="924"/>
    </location>
</feature>
<feature type="transmembrane region" description="Helical" evidence="8">
    <location>
        <begin position="354"/>
        <end position="370"/>
    </location>
</feature>
<dbReference type="Gene3D" id="3.30.70.1320">
    <property type="entry name" value="Multidrug efflux transporter AcrB pore domain like"/>
    <property type="match status" value="1"/>
</dbReference>
<dbReference type="PRINTS" id="PR00702">
    <property type="entry name" value="ACRIFLAVINRP"/>
</dbReference>
<evidence type="ECO:0000313" key="11">
    <source>
        <dbReference type="Proteomes" id="UP000249203"/>
    </source>
</evidence>
<comment type="caution">
    <text evidence="9">The sequence shown here is derived from an EMBL/GenBank/DDBJ whole genome shotgun (WGS) entry which is preliminary data.</text>
</comment>
<feature type="transmembrane region" description="Helical" evidence="8">
    <location>
        <begin position="486"/>
        <end position="512"/>
    </location>
</feature>
<feature type="transmembrane region" description="Helical" evidence="8">
    <location>
        <begin position="975"/>
        <end position="995"/>
    </location>
</feature>
<organism evidence="9 11">
    <name type="scientific">Aliidiomarina maris</name>
    <dbReference type="NCBI Taxonomy" id="531312"/>
    <lineage>
        <taxon>Bacteria</taxon>
        <taxon>Pseudomonadati</taxon>
        <taxon>Pseudomonadota</taxon>
        <taxon>Gammaproteobacteria</taxon>
        <taxon>Alteromonadales</taxon>
        <taxon>Idiomarinaceae</taxon>
        <taxon>Aliidiomarina</taxon>
    </lineage>
</organism>
<evidence type="ECO:0000256" key="2">
    <source>
        <dbReference type="ARBA" id="ARBA00010942"/>
    </source>
</evidence>
<dbReference type="AlphaFoldDB" id="A0A327WQM3"/>
<dbReference type="RefSeq" id="WP_111570113.1">
    <property type="nucleotide sequence ID" value="NZ_PIPK01000013.1"/>
</dbReference>
<feature type="transmembrane region" description="Helical" evidence="8">
    <location>
        <begin position="543"/>
        <end position="561"/>
    </location>
</feature>
<feature type="transmembrane region" description="Helical" evidence="8">
    <location>
        <begin position="457"/>
        <end position="474"/>
    </location>
</feature>
<evidence type="ECO:0000313" key="12">
    <source>
        <dbReference type="Proteomes" id="UP000287865"/>
    </source>
</evidence>
<feature type="transmembrane region" description="Helical" evidence="8">
    <location>
        <begin position="12"/>
        <end position="31"/>
    </location>
</feature>
<name>A0A327WQM3_9GAMM</name>
<evidence type="ECO:0000256" key="4">
    <source>
        <dbReference type="ARBA" id="ARBA00022475"/>
    </source>
</evidence>
<evidence type="ECO:0000313" key="10">
    <source>
        <dbReference type="EMBL" id="RUO20542.1"/>
    </source>
</evidence>
<dbReference type="Proteomes" id="UP000287865">
    <property type="component" value="Unassembled WGS sequence"/>
</dbReference>
<comment type="similarity">
    <text evidence="2">Belongs to the resistance-nodulation-cell division (RND) (TC 2.A.6) family.</text>
</comment>
<dbReference type="Pfam" id="PF00873">
    <property type="entry name" value="ACR_tran"/>
    <property type="match status" value="1"/>
</dbReference>
<evidence type="ECO:0000313" key="9">
    <source>
        <dbReference type="EMBL" id="RAJ94855.1"/>
    </source>
</evidence>
<feature type="transmembrane region" description="Helical" evidence="8">
    <location>
        <begin position="1007"/>
        <end position="1033"/>
    </location>
</feature>
<proteinExistence type="inferred from homology"/>
<dbReference type="GO" id="GO:0005886">
    <property type="term" value="C:plasma membrane"/>
    <property type="evidence" value="ECO:0007669"/>
    <property type="project" value="UniProtKB-SubCell"/>
</dbReference>
<evidence type="ECO:0000256" key="5">
    <source>
        <dbReference type="ARBA" id="ARBA00022692"/>
    </source>
</evidence>
<dbReference type="InterPro" id="IPR001036">
    <property type="entry name" value="Acrflvin-R"/>
</dbReference>
<accession>A0A327WQM3</accession>
<keyword evidence="7 8" id="KW-0472">Membrane</keyword>
<dbReference type="PANTHER" id="PTHR32063">
    <property type="match status" value="1"/>
</dbReference>
<dbReference type="EMBL" id="PIPK01000013">
    <property type="protein sequence ID" value="RUO20542.1"/>
    <property type="molecule type" value="Genomic_DNA"/>
</dbReference>
<evidence type="ECO:0000256" key="3">
    <source>
        <dbReference type="ARBA" id="ARBA00022448"/>
    </source>
</evidence>
<dbReference type="SUPFAM" id="SSF82693">
    <property type="entry name" value="Multidrug efflux transporter AcrB pore domain, PN1, PN2, PC1 and PC2 subdomains"/>
    <property type="match status" value="3"/>
</dbReference>
<dbReference type="GO" id="GO:0042910">
    <property type="term" value="F:xenobiotic transmembrane transporter activity"/>
    <property type="evidence" value="ECO:0007669"/>
    <property type="project" value="TreeGrafter"/>
</dbReference>
<feature type="transmembrane region" description="Helical" evidence="8">
    <location>
        <begin position="930"/>
        <end position="954"/>
    </location>
</feature>
<reference evidence="10 12" key="1">
    <citation type="journal article" date="2018" name="Front. Microbiol.">
        <title>Genome-Based Analysis Reveals the Taxonomy and Diversity of the Family Idiomarinaceae.</title>
        <authorList>
            <person name="Liu Y."/>
            <person name="Lai Q."/>
            <person name="Shao Z."/>
        </authorList>
    </citation>
    <scope>NUCLEOTIDE SEQUENCE [LARGE SCALE GENOMIC DNA]</scope>
    <source>
        <strain evidence="10 12">CF12-14</strain>
    </source>
</reference>
<evidence type="ECO:0000256" key="7">
    <source>
        <dbReference type="ARBA" id="ARBA00023136"/>
    </source>
</evidence>
<evidence type="ECO:0000256" key="1">
    <source>
        <dbReference type="ARBA" id="ARBA00004651"/>
    </source>
</evidence>
<dbReference type="PANTHER" id="PTHR32063:SF24">
    <property type="entry name" value="CATION EFFLUX SYSTEM (ACRB_ACRD_ACRF FAMILY)"/>
    <property type="match status" value="1"/>
</dbReference>
<evidence type="ECO:0000256" key="6">
    <source>
        <dbReference type="ARBA" id="ARBA00022989"/>
    </source>
</evidence>
<dbReference type="SUPFAM" id="SSF82866">
    <property type="entry name" value="Multidrug efflux transporter AcrB transmembrane domain"/>
    <property type="match status" value="2"/>
</dbReference>
<feature type="transmembrane region" description="Helical" evidence="8">
    <location>
        <begin position="878"/>
        <end position="897"/>
    </location>
</feature>
<dbReference type="OrthoDB" id="9758757at2"/>
<keyword evidence="3" id="KW-0813">Transport</keyword>
<feature type="transmembrane region" description="Helical" evidence="8">
    <location>
        <begin position="377"/>
        <end position="397"/>
    </location>
</feature>
<reference evidence="9 11" key="2">
    <citation type="submission" date="2018-06" db="EMBL/GenBank/DDBJ databases">
        <title>Genomic Encyclopedia of Type Strains, Phase III (KMG-III): the genomes of soil and plant-associated and newly described type strains.</title>
        <authorList>
            <person name="Whitman W."/>
        </authorList>
    </citation>
    <scope>NUCLEOTIDE SEQUENCE [LARGE SCALE GENOMIC DNA]</scope>
    <source>
        <strain evidence="9 11">CGMCC 1.15366</strain>
    </source>
</reference>
<dbReference type="Gene3D" id="3.30.70.1440">
    <property type="entry name" value="Multidrug efflux transporter AcrB pore domain"/>
    <property type="match status" value="1"/>
</dbReference>
<comment type="subcellular location">
    <subcellularLocation>
        <location evidence="1">Cell membrane</location>
        <topology evidence="1">Multi-pass membrane protein</topology>
    </subcellularLocation>
</comment>
<evidence type="ECO:0000256" key="8">
    <source>
        <dbReference type="SAM" id="Phobius"/>
    </source>
</evidence>
<sequence length="1042" mass="112783">MFSTLLSRLIQFRLMVFILLSVFIGGVIFTIPRLNLDAFPDVTNVQVTVNTQANGLAAEEVEQLITYPLESSMYALTGVTEVRSLSRTGLSVVTVVFADGTDIYFARQQVFEKLSEAREMIPEQLGIPEMGPNTSGLGEVFQYTLRSDNPAYDAAALRTLNDFLVKLLLMPVDGVTEILSFGGLVLQYQVQIDPVRLLEYDLTMEQVFSTLADNNLNAGGWFMPQGDNQLVVRGAGMLPAGDAGLEAIRQLPIIQRQGIPVRIGDVASVGFGHEIRVGAVTMTEKNESGETEALGEVVAGIILQRTGANTKAVIDGIEARLDSINSALPEGVYLEAYYDQSHLIERAVTTIRDAVFFAFVLIVLVLLGFLRNIRASVLVLLSIPLSIGVALLFMHQWGISANLMSLGGLAIATGLMIDASVVMVERIFQRLTASQSTRPMTVTEHIIEAGQEVARPVMFATLIIMTVFVPLFFLEGVESKLFQPMAVSVILGLAGSLIVALVIVPPLASYLFKKAPKHVEPKIYHIVERGFIRGLTLSLKKPLWVGVVTLAFVSIAVLLGPRLETEFAPELEEGTINMRVTLAPSANLDTSIRVAQQLEGMLMDFPEVTYALSRIGAPELGGDPEPINNIEMYIGLTDMAAWQTAATREELQSKMNEVLGELPGVVLNFSQPIATRVDELLSGVRAQLAIKLFGSDLGVLAEKGEELQRLVDAIPGTTDVALEQISGEEQLTIRPDYTAMSRYGFDVADLMAWVRLGVGGENAGQILDGNARHDINVRLHSDFRASPESIARIPLKTASGAIVLLGDITEITRESAAPMIRRENAQRRIVIESNISGRAMGSVVADIQSAIQQFDLPAGYTIEIGGQFENQQRAQQRLMVVVPVSLLIITLFLYLAFRSIKQVALVVTNVPVALVGGVIALYLSGTYLSVPSAIGFITVFGVAMLNGVVLLDAINGLRQRGMSVQDAVLQGTATRLQPVLITAITSILALVPILLSQGIGSEIHKPLATVVLGGLITSTVLTLFVIPTLYTLIYKEKGNNKA</sequence>
<keyword evidence="4" id="KW-1003">Cell membrane</keyword>
<keyword evidence="12" id="KW-1185">Reference proteome</keyword>
<dbReference type="EMBL" id="QLMD01000013">
    <property type="protein sequence ID" value="RAJ94855.1"/>
    <property type="molecule type" value="Genomic_DNA"/>
</dbReference>
<dbReference type="Gene3D" id="1.20.1640.10">
    <property type="entry name" value="Multidrug efflux transporter AcrB transmembrane domain"/>
    <property type="match status" value="2"/>
</dbReference>
<gene>
    <name evidence="9" type="ORF">B0I24_1137</name>
    <name evidence="10" type="ORF">CWE07_12320</name>
</gene>
<dbReference type="InterPro" id="IPR027463">
    <property type="entry name" value="AcrB_DN_DC_subdom"/>
</dbReference>
<dbReference type="Gene3D" id="3.30.70.1430">
    <property type="entry name" value="Multidrug efflux transporter AcrB pore domain"/>
    <property type="match status" value="2"/>
</dbReference>
<feature type="transmembrane region" description="Helical" evidence="8">
    <location>
        <begin position="403"/>
        <end position="424"/>
    </location>
</feature>
<dbReference type="SUPFAM" id="SSF82714">
    <property type="entry name" value="Multidrug efflux transporter AcrB TolC docking domain, DN and DC subdomains"/>
    <property type="match status" value="2"/>
</dbReference>
<dbReference type="GO" id="GO:0008324">
    <property type="term" value="F:monoatomic cation transmembrane transporter activity"/>
    <property type="evidence" value="ECO:0007669"/>
    <property type="project" value="InterPro"/>
</dbReference>
<dbReference type="InterPro" id="IPR004763">
    <property type="entry name" value="CusA-like"/>
</dbReference>
<dbReference type="NCBIfam" id="TIGR00914">
    <property type="entry name" value="2A0601"/>
    <property type="match status" value="1"/>
</dbReference>
<keyword evidence="6 8" id="KW-1133">Transmembrane helix</keyword>
<protein>
    <submittedName>
        <fullName evidence="9">Cobalt-zinc-cadmium resistance protein CzcA</fullName>
    </submittedName>
    <submittedName>
        <fullName evidence="10">CusA/CzcA family heavy metal efflux RND transporter</fullName>
    </submittedName>
</protein>
<dbReference type="Proteomes" id="UP000249203">
    <property type="component" value="Unassembled WGS sequence"/>
</dbReference>
<keyword evidence="5 8" id="KW-0812">Transmembrane</keyword>
<dbReference type="Gene3D" id="3.30.2090.10">
    <property type="entry name" value="Multidrug efflux transporter AcrB TolC docking domain, DN and DC subdomains"/>
    <property type="match status" value="2"/>
</dbReference>